<keyword evidence="10" id="KW-1185">Reference proteome</keyword>
<dbReference type="RefSeq" id="WP_181582862.1">
    <property type="nucleotide sequence ID" value="NZ_CP059399.1"/>
</dbReference>
<dbReference type="PANTHER" id="PTHR36115:SF6">
    <property type="entry name" value="PROLINE-RICH ANTIGEN HOMOLOG"/>
    <property type="match status" value="1"/>
</dbReference>
<feature type="domain" description="RDD" evidence="8">
    <location>
        <begin position="50"/>
        <end position="197"/>
    </location>
</feature>
<feature type="region of interest" description="Disordered" evidence="6">
    <location>
        <begin position="1"/>
        <end position="41"/>
    </location>
</feature>
<feature type="transmembrane region" description="Helical" evidence="7">
    <location>
        <begin position="60"/>
        <end position="83"/>
    </location>
</feature>
<dbReference type="InterPro" id="IPR051791">
    <property type="entry name" value="Pra-immunoreactive"/>
</dbReference>
<evidence type="ECO:0000256" key="3">
    <source>
        <dbReference type="ARBA" id="ARBA00022692"/>
    </source>
</evidence>
<protein>
    <submittedName>
        <fullName evidence="9">RDD family protein</fullName>
    </submittedName>
</protein>
<evidence type="ECO:0000256" key="2">
    <source>
        <dbReference type="ARBA" id="ARBA00022475"/>
    </source>
</evidence>
<sequence length="203" mass="21840">MSNPNDPYSQPPGGYPQQGGYPQSQPGYPPPPTGYGAPDPNQRSWVSPPYAGWLTRVGGFLIDGLIIGIPAGILYALAFILGFEDSDCVVDEGPGYYSSSCTGSLSGLGILLIVLAGLVAFAAGLYFIYLEGKTGQTPGKKMVGIRLIREADGQPLGFGYAFLRRLCHIVDSLPCYIGYLWPIWDPKKQTFADKIMNTIVVKV</sequence>
<comment type="subcellular location">
    <subcellularLocation>
        <location evidence="1">Cell membrane</location>
        <topology evidence="1">Multi-pass membrane protein</topology>
    </subcellularLocation>
</comment>
<keyword evidence="5 7" id="KW-0472">Membrane</keyword>
<dbReference type="EMBL" id="CP059399">
    <property type="protein sequence ID" value="QLY31672.1"/>
    <property type="molecule type" value="Genomic_DNA"/>
</dbReference>
<feature type="transmembrane region" description="Helical" evidence="7">
    <location>
        <begin position="103"/>
        <end position="130"/>
    </location>
</feature>
<name>A0A7D6VAC5_9NOCA</name>
<dbReference type="InterPro" id="IPR010432">
    <property type="entry name" value="RDD"/>
</dbReference>
<dbReference type="KEGG" id="nhu:H0264_04935"/>
<evidence type="ECO:0000256" key="1">
    <source>
        <dbReference type="ARBA" id="ARBA00004651"/>
    </source>
</evidence>
<proteinExistence type="predicted"/>
<reference evidence="9 10" key="1">
    <citation type="submission" date="2020-07" db="EMBL/GenBank/DDBJ databases">
        <authorList>
            <person name="Zhuang K."/>
            <person name="Ran Y."/>
        </authorList>
    </citation>
    <scope>NUCLEOTIDE SEQUENCE [LARGE SCALE GENOMIC DNA]</scope>
    <source>
        <strain evidence="9 10">WCH-YHL-001</strain>
    </source>
</reference>
<evidence type="ECO:0000256" key="7">
    <source>
        <dbReference type="SAM" id="Phobius"/>
    </source>
</evidence>
<dbReference type="PANTHER" id="PTHR36115">
    <property type="entry name" value="PROLINE-RICH ANTIGEN HOMOLOG-RELATED"/>
    <property type="match status" value="1"/>
</dbReference>
<evidence type="ECO:0000259" key="8">
    <source>
        <dbReference type="Pfam" id="PF06271"/>
    </source>
</evidence>
<evidence type="ECO:0000313" key="10">
    <source>
        <dbReference type="Proteomes" id="UP000515512"/>
    </source>
</evidence>
<evidence type="ECO:0000313" key="9">
    <source>
        <dbReference type="EMBL" id="QLY31672.1"/>
    </source>
</evidence>
<gene>
    <name evidence="9" type="ORF">H0264_04935</name>
</gene>
<dbReference type="Proteomes" id="UP000515512">
    <property type="component" value="Chromosome"/>
</dbReference>
<dbReference type="AlphaFoldDB" id="A0A7D6VAC5"/>
<evidence type="ECO:0000256" key="5">
    <source>
        <dbReference type="ARBA" id="ARBA00023136"/>
    </source>
</evidence>
<keyword evidence="4 7" id="KW-1133">Transmembrane helix</keyword>
<evidence type="ECO:0000256" key="4">
    <source>
        <dbReference type="ARBA" id="ARBA00022989"/>
    </source>
</evidence>
<organism evidence="9 10">
    <name type="scientific">Nocardia huaxiensis</name>
    <dbReference type="NCBI Taxonomy" id="2755382"/>
    <lineage>
        <taxon>Bacteria</taxon>
        <taxon>Bacillati</taxon>
        <taxon>Actinomycetota</taxon>
        <taxon>Actinomycetes</taxon>
        <taxon>Mycobacteriales</taxon>
        <taxon>Nocardiaceae</taxon>
        <taxon>Nocardia</taxon>
    </lineage>
</organism>
<dbReference type="GO" id="GO:0005886">
    <property type="term" value="C:plasma membrane"/>
    <property type="evidence" value="ECO:0007669"/>
    <property type="project" value="UniProtKB-SubCell"/>
</dbReference>
<accession>A0A7D6VAC5</accession>
<dbReference type="Pfam" id="PF06271">
    <property type="entry name" value="RDD"/>
    <property type="match status" value="1"/>
</dbReference>
<keyword evidence="3 7" id="KW-0812">Transmembrane</keyword>
<evidence type="ECO:0000256" key="6">
    <source>
        <dbReference type="SAM" id="MobiDB-lite"/>
    </source>
</evidence>
<keyword evidence="2" id="KW-1003">Cell membrane</keyword>